<sequence length="561" mass="66863">LFNHFFGGGILFVTVPAEDDILMNQNPFKMVAEEDLFFLRDKDRAQRKAEQAQQKNLKIHQKITYAARINARRASLRRMLQEDDEKEDLENSQQKTHMDKIMELQEDRSWKIAVTKDRQIKKESLKEYIDRKRELFRLQYSLVVKRDEMNKLELQTAVEEAELEKAERFLEDDAALFDEFLKENDKNSVDALKMYRQLFRNSMRTHTHTDFIFYIYFSGRSDISKYEDILKEYMMYQEFLIKLSPKEWQEEWEKKQEERKKNKVVCKKKEKDDRATQSPASLKDKPNRLRGGQDQTTGCQAKPYRLKKEGASQGKARKHQPTGDNSACITSLHCLLIDEPELYFTDPYQLLNIFTELEEQNLSLIQNTQETEETLEDIRMALLHSEHKIERYSKPRNFHLQFIVTIFALLKAKKFLFRQHSAAVRDKMLELLNKKVEDVYRSCVTNNPANLTTLQMLTSIENHLEELFDKIELIPPDRLEAAEKAKEKERRLRLREEKLKQQKLHQEERLRRALERAQADPKKKAGRKLMFRSEPPALKQAEDKNQETIDREKEEHLYFFT</sequence>
<dbReference type="Bgee" id="ENSLACG00000012950">
    <property type="expression patterns" value="Expressed in mesonephros and 2 other cell types or tissues"/>
</dbReference>
<dbReference type="Ensembl" id="ENSLACT00000014819.1">
    <property type="protein sequence ID" value="ENSLACP00000014716.1"/>
    <property type="gene ID" value="ENSLACG00000012950.1"/>
</dbReference>
<dbReference type="EMBL" id="AFYH01078179">
    <property type="status" value="NOT_ANNOTATED_CDS"/>
    <property type="molecule type" value="Genomic_DNA"/>
</dbReference>
<dbReference type="GO" id="GO:0005856">
    <property type="term" value="C:cytoskeleton"/>
    <property type="evidence" value="ECO:0007669"/>
    <property type="project" value="UniProtKB-ARBA"/>
</dbReference>
<evidence type="ECO:0000259" key="3">
    <source>
        <dbReference type="Pfam" id="PF13863"/>
    </source>
</evidence>
<protein>
    <submittedName>
        <fullName evidence="4">Cilia and flagella associated protein 100</fullName>
    </submittedName>
</protein>
<feature type="domain" description="DUF4200" evidence="3">
    <location>
        <begin position="128"/>
        <end position="246"/>
    </location>
</feature>
<reference evidence="4" key="2">
    <citation type="submission" date="2025-08" db="UniProtKB">
        <authorList>
            <consortium name="Ensembl"/>
        </authorList>
    </citation>
    <scope>IDENTIFICATION</scope>
</reference>
<dbReference type="InterPro" id="IPR025252">
    <property type="entry name" value="DUF4200"/>
</dbReference>
<feature type="region of interest" description="Disordered" evidence="2">
    <location>
        <begin position="514"/>
        <end position="547"/>
    </location>
</feature>
<gene>
    <name evidence="4" type="primary">CFAP100</name>
</gene>
<proteinExistence type="predicted"/>
<dbReference type="HOGENOM" id="CLU_026271_0_1_1"/>
<dbReference type="FunCoup" id="H3AYJ5">
    <property type="interactions" value="47"/>
</dbReference>
<dbReference type="PANTHER" id="PTHR21683:SF3">
    <property type="entry name" value="CILIA AND FLAGELLA ASSOCIATED PROTEIN 100"/>
    <property type="match status" value="1"/>
</dbReference>
<feature type="compositionally biased region" description="Basic and acidic residues" evidence="2">
    <location>
        <begin position="514"/>
        <end position="523"/>
    </location>
</feature>
<dbReference type="EMBL" id="AFYH01078176">
    <property type="status" value="NOT_ANNOTATED_CDS"/>
    <property type="molecule type" value="Genomic_DNA"/>
</dbReference>
<reference evidence="5" key="1">
    <citation type="submission" date="2011-08" db="EMBL/GenBank/DDBJ databases">
        <title>The draft genome of Latimeria chalumnae.</title>
        <authorList>
            <person name="Di Palma F."/>
            <person name="Alfoldi J."/>
            <person name="Johnson J."/>
            <person name="Berlin A."/>
            <person name="Gnerre S."/>
            <person name="Jaffe D."/>
            <person name="MacCallum I."/>
            <person name="Young S."/>
            <person name="Walker B.J."/>
            <person name="Lander E."/>
            <person name="Lindblad-Toh K."/>
        </authorList>
    </citation>
    <scope>NUCLEOTIDE SEQUENCE [LARGE SCALE GENOMIC DNA]</scope>
    <source>
        <strain evidence="5">Wild caught</strain>
    </source>
</reference>
<dbReference type="OMA" id="AWKLSMT"/>
<dbReference type="Proteomes" id="UP000008672">
    <property type="component" value="Unassembled WGS sequence"/>
</dbReference>
<evidence type="ECO:0000256" key="2">
    <source>
        <dbReference type="SAM" id="MobiDB-lite"/>
    </source>
</evidence>
<dbReference type="InterPro" id="IPR051147">
    <property type="entry name" value="CFAP_domain-containing"/>
</dbReference>
<evidence type="ECO:0000256" key="1">
    <source>
        <dbReference type="ARBA" id="ARBA00023054"/>
    </source>
</evidence>
<keyword evidence="1" id="KW-0175">Coiled coil</keyword>
<dbReference type="GeneTree" id="ENSGT00940000153110"/>
<accession>H3AYJ5</accession>
<name>H3AYJ5_LATCH</name>
<dbReference type="PANTHER" id="PTHR21683">
    <property type="entry name" value="COILED-COIL DOMAIN-CONTAINING PROTEIN 42 LIKE-2-LIKE-RELATED"/>
    <property type="match status" value="1"/>
</dbReference>
<dbReference type="EMBL" id="AFYH01078178">
    <property type="status" value="NOT_ANNOTATED_CDS"/>
    <property type="molecule type" value="Genomic_DNA"/>
</dbReference>
<dbReference type="STRING" id="7897.ENSLACP00000014716"/>
<dbReference type="Pfam" id="PF13863">
    <property type="entry name" value="DUF4200"/>
    <property type="match status" value="1"/>
</dbReference>
<dbReference type="EMBL" id="AFYH01078177">
    <property type="status" value="NOT_ANNOTATED_CDS"/>
    <property type="molecule type" value="Genomic_DNA"/>
</dbReference>
<keyword evidence="5" id="KW-1185">Reference proteome</keyword>
<dbReference type="InParanoid" id="H3AYJ5"/>
<evidence type="ECO:0000313" key="4">
    <source>
        <dbReference type="Ensembl" id="ENSLACP00000014716.1"/>
    </source>
</evidence>
<dbReference type="AlphaFoldDB" id="H3AYJ5"/>
<evidence type="ECO:0000313" key="5">
    <source>
        <dbReference type="Proteomes" id="UP000008672"/>
    </source>
</evidence>
<reference evidence="4" key="3">
    <citation type="submission" date="2025-09" db="UniProtKB">
        <authorList>
            <consortium name="Ensembl"/>
        </authorList>
    </citation>
    <scope>IDENTIFICATION</scope>
</reference>
<organism evidence="4 5">
    <name type="scientific">Latimeria chalumnae</name>
    <name type="common">Coelacanth</name>
    <dbReference type="NCBI Taxonomy" id="7897"/>
    <lineage>
        <taxon>Eukaryota</taxon>
        <taxon>Metazoa</taxon>
        <taxon>Chordata</taxon>
        <taxon>Craniata</taxon>
        <taxon>Vertebrata</taxon>
        <taxon>Euteleostomi</taxon>
        <taxon>Coelacanthiformes</taxon>
        <taxon>Coelacanthidae</taxon>
        <taxon>Latimeria</taxon>
    </lineage>
</organism>
<feature type="region of interest" description="Disordered" evidence="2">
    <location>
        <begin position="263"/>
        <end position="324"/>
    </location>
</feature>
<dbReference type="eggNOG" id="ENOG502QSDI">
    <property type="taxonomic scope" value="Eukaryota"/>
</dbReference>